<evidence type="ECO:0008006" key="5">
    <source>
        <dbReference type="Google" id="ProtNLM"/>
    </source>
</evidence>
<accession>A0A1I4HNI6</accession>
<dbReference type="STRING" id="504800.SAMN04488085_11135"/>
<dbReference type="PANTHER" id="PTHR42305">
    <property type="entry name" value="MEMBRANE PROTEIN RV1733C-RELATED"/>
    <property type="match status" value="1"/>
</dbReference>
<protein>
    <recommendedName>
        <fullName evidence="5">Transmembrane protein</fullName>
    </recommendedName>
</protein>
<evidence type="ECO:0000256" key="1">
    <source>
        <dbReference type="SAM" id="MobiDB-lite"/>
    </source>
</evidence>
<reference evidence="3 4" key="1">
    <citation type="submission" date="2016-10" db="EMBL/GenBank/DDBJ databases">
        <authorList>
            <person name="de Groot N.N."/>
        </authorList>
    </citation>
    <scope>NUCLEOTIDE SEQUENCE [LARGE SCALE GENOMIC DNA]</scope>
    <source>
        <strain evidence="3 4">DSM 45317</strain>
    </source>
</reference>
<evidence type="ECO:0000256" key="2">
    <source>
        <dbReference type="SAM" id="Phobius"/>
    </source>
</evidence>
<evidence type="ECO:0000313" key="3">
    <source>
        <dbReference type="EMBL" id="SFL43307.1"/>
    </source>
</evidence>
<dbReference type="EMBL" id="FOSW01000011">
    <property type="protein sequence ID" value="SFL43307.1"/>
    <property type="molecule type" value="Genomic_DNA"/>
</dbReference>
<dbReference type="AlphaFoldDB" id="A0A1I4HNI6"/>
<feature type="transmembrane region" description="Helical" evidence="2">
    <location>
        <begin position="153"/>
        <end position="173"/>
    </location>
</feature>
<name>A0A1I4HNI6_9ACTN</name>
<evidence type="ECO:0000313" key="4">
    <source>
        <dbReference type="Proteomes" id="UP000199152"/>
    </source>
</evidence>
<dbReference type="OrthoDB" id="5190576at2"/>
<proteinExistence type="predicted"/>
<gene>
    <name evidence="3" type="ORF">SAMN04488085_11135</name>
</gene>
<keyword evidence="2" id="KW-1133">Transmembrane helix</keyword>
<dbReference type="PANTHER" id="PTHR42305:SF1">
    <property type="entry name" value="MEMBRANE PROTEIN RV1733C-RELATED"/>
    <property type="match status" value="1"/>
</dbReference>
<dbReference type="InParanoid" id="A0A1I4HNI6"/>
<keyword evidence="2" id="KW-0812">Transmembrane</keyword>
<keyword evidence="4" id="KW-1185">Reference proteome</keyword>
<dbReference type="RefSeq" id="WP_091326860.1">
    <property type="nucleotide sequence ID" value="NZ_FOSW01000011.1"/>
</dbReference>
<organism evidence="3 4">
    <name type="scientific">Geodermatophilus ruber</name>
    <dbReference type="NCBI Taxonomy" id="504800"/>
    <lineage>
        <taxon>Bacteria</taxon>
        <taxon>Bacillati</taxon>
        <taxon>Actinomycetota</taxon>
        <taxon>Actinomycetes</taxon>
        <taxon>Geodermatophilales</taxon>
        <taxon>Geodermatophilaceae</taxon>
        <taxon>Geodermatophilus</taxon>
    </lineage>
</organism>
<feature type="region of interest" description="Disordered" evidence="1">
    <location>
        <begin position="87"/>
        <end position="111"/>
    </location>
</feature>
<dbReference type="InterPro" id="IPR039708">
    <property type="entry name" value="MT1774/Rv1733c-like"/>
</dbReference>
<sequence>MAASATSTVRCALRRFTLGNGPLKRGSDRVQFAARLLLLALVLLSLPLALTVGTVVRSDLLASVDQQPERVRTTAVLTADAPVLVGSEPDYRPPTPARWTAPDGTPGEGTVPAQVGSRAGGTVPVWLTPDGKVTTPPLTAEQATQNAVVLGGLAWVGMLIAGSAAHLALCWLLDRQRRRRWAREWAAVEPVWARRVR</sequence>
<feature type="transmembrane region" description="Helical" evidence="2">
    <location>
        <begin position="32"/>
        <end position="56"/>
    </location>
</feature>
<dbReference type="Proteomes" id="UP000199152">
    <property type="component" value="Unassembled WGS sequence"/>
</dbReference>
<keyword evidence="2" id="KW-0472">Membrane</keyword>